<dbReference type="EMBL" id="JBJKBG010000001">
    <property type="protein sequence ID" value="KAL3753802.1"/>
    <property type="molecule type" value="Genomic_DNA"/>
</dbReference>
<evidence type="ECO:0000313" key="4">
    <source>
        <dbReference type="EMBL" id="KAL3753802.1"/>
    </source>
</evidence>
<dbReference type="PROSITE" id="PS50089">
    <property type="entry name" value="ZF_RING_2"/>
    <property type="match status" value="1"/>
</dbReference>
<keyword evidence="2" id="KW-0472">Membrane</keyword>
<keyword evidence="5" id="KW-1185">Reference proteome</keyword>
<feature type="domain" description="RING-type" evidence="3">
    <location>
        <begin position="112"/>
        <end position="154"/>
    </location>
</feature>
<dbReference type="PANTHER" id="PTHR45676:SF88">
    <property type="entry name" value="RING-H2 FINGER PROTEIN ATL33"/>
    <property type="match status" value="1"/>
</dbReference>
<evidence type="ECO:0000256" key="1">
    <source>
        <dbReference type="PROSITE-ProRule" id="PRU00175"/>
    </source>
</evidence>
<sequence length="190" mass="20386">MASAPTFLFIPPSLPPFPLDSPSENLSPLELVLGFIAIVTIPVLIYTVIFGVKCPSLPLRHGRQSSGSYSVEISPIDSVALPEVDHEKESDCSGDCSGDCSAADVDAVGSECPVCLSTLCEGEEIERLSVCKHAFHNACIDMWLESHSNCPVCRASIAVKRPNNPAQPPLPTAAREVFLRQDFQHAADLV</sequence>
<evidence type="ECO:0000259" key="3">
    <source>
        <dbReference type="PROSITE" id="PS50089"/>
    </source>
</evidence>
<dbReference type="PANTHER" id="PTHR45676">
    <property type="entry name" value="RING-H2 FINGER PROTEIN ATL51-RELATED"/>
    <property type="match status" value="1"/>
</dbReference>
<organism evidence="4 5">
    <name type="scientific">Eucalyptus globulus</name>
    <name type="common">Tasmanian blue gum</name>
    <dbReference type="NCBI Taxonomy" id="34317"/>
    <lineage>
        <taxon>Eukaryota</taxon>
        <taxon>Viridiplantae</taxon>
        <taxon>Streptophyta</taxon>
        <taxon>Embryophyta</taxon>
        <taxon>Tracheophyta</taxon>
        <taxon>Spermatophyta</taxon>
        <taxon>Magnoliopsida</taxon>
        <taxon>eudicotyledons</taxon>
        <taxon>Gunneridae</taxon>
        <taxon>Pentapetalae</taxon>
        <taxon>rosids</taxon>
        <taxon>malvids</taxon>
        <taxon>Myrtales</taxon>
        <taxon>Myrtaceae</taxon>
        <taxon>Myrtoideae</taxon>
        <taxon>Eucalypteae</taxon>
        <taxon>Eucalyptus</taxon>
    </lineage>
</organism>
<dbReference type="Proteomes" id="UP001634007">
    <property type="component" value="Unassembled WGS sequence"/>
</dbReference>
<name>A0ABD3LV55_EUCGL</name>
<dbReference type="AlphaFoldDB" id="A0ABD3LV55"/>
<dbReference type="SUPFAM" id="SSF57850">
    <property type="entry name" value="RING/U-box"/>
    <property type="match status" value="1"/>
</dbReference>
<dbReference type="InterPro" id="IPR013083">
    <property type="entry name" value="Znf_RING/FYVE/PHD"/>
</dbReference>
<dbReference type="Gene3D" id="3.30.40.10">
    <property type="entry name" value="Zinc/RING finger domain, C3HC4 (zinc finger)"/>
    <property type="match status" value="1"/>
</dbReference>
<dbReference type="SMART" id="SM00184">
    <property type="entry name" value="RING"/>
    <property type="match status" value="1"/>
</dbReference>
<protein>
    <recommendedName>
        <fullName evidence="3">RING-type domain-containing protein</fullName>
    </recommendedName>
</protein>
<feature type="transmembrane region" description="Helical" evidence="2">
    <location>
        <begin position="31"/>
        <end position="52"/>
    </location>
</feature>
<evidence type="ECO:0000313" key="5">
    <source>
        <dbReference type="Proteomes" id="UP001634007"/>
    </source>
</evidence>
<dbReference type="GO" id="GO:0008270">
    <property type="term" value="F:zinc ion binding"/>
    <property type="evidence" value="ECO:0007669"/>
    <property type="project" value="UniProtKB-KW"/>
</dbReference>
<evidence type="ECO:0000256" key="2">
    <source>
        <dbReference type="SAM" id="Phobius"/>
    </source>
</evidence>
<keyword evidence="2" id="KW-0812">Transmembrane</keyword>
<dbReference type="Pfam" id="PF13639">
    <property type="entry name" value="zf-RING_2"/>
    <property type="match status" value="1"/>
</dbReference>
<comment type="caution">
    <text evidence="4">The sequence shown here is derived from an EMBL/GenBank/DDBJ whole genome shotgun (WGS) entry which is preliminary data.</text>
</comment>
<accession>A0ABD3LV55</accession>
<keyword evidence="1" id="KW-0479">Metal-binding</keyword>
<dbReference type="InterPro" id="IPR001841">
    <property type="entry name" value="Znf_RING"/>
</dbReference>
<proteinExistence type="predicted"/>
<gene>
    <name evidence="4" type="ORF">ACJRO7_001098</name>
</gene>
<keyword evidence="1" id="KW-0863">Zinc-finger</keyword>
<reference evidence="4 5" key="1">
    <citation type="submission" date="2024-11" db="EMBL/GenBank/DDBJ databases">
        <title>Chromosome-level genome assembly of Eucalyptus globulus Labill. provides insights into its genome evolution.</title>
        <authorList>
            <person name="Li X."/>
        </authorList>
    </citation>
    <scope>NUCLEOTIDE SEQUENCE [LARGE SCALE GENOMIC DNA]</scope>
    <source>
        <strain evidence="4">CL2024</strain>
        <tissue evidence="4">Fresh tender leaves</tissue>
    </source>
</reference>
<keyword evidence="1" id="KW-0862">Zinc</keyword>
<keyword evidence="2" id="KW-1133">Transmembrane helix</keyword>